<comment type="caution">
    <text evidence="1">The sequence shown here is derived from an EMBL/GenBank/DDBJ whole genome shotgun (WGS) entry which is preliminary data.</text>
</comment>
<protein>
    <recommendedName>
        <fullName evidence="3">Copper amine oxidase-like protein</fullName>
    </recommendedName>
</protein>
<keyword evidence="2" id="KW-1185">Reference proteome</keyword>
<accession>A0ABU3RIN1</accession>
<evidence type="ECO:0000313" key="1">
    <source>
        <dbReference type="EMBL" id="MDU0204089.1"/>
    </source>
</evidence>
<dbReference type="Proteomes" id="UP001260980">
    <property type="component" value="Unassembled WGS sequence"/>
</dbReference>
<evidence type="ECO:0000313" key="2">
    <source>
        <dbReference type="Proteomes" id="UP001260980"/>
    </source>
</evidence>
<organism evidence="1 2">
    <name type="scientific">Paenibacillus violae</name>
    <dbReference type="NCBI Taxonomy" id="3077234"/>
    <lineage>
        <taxon>Bacteria</taxon>
        <taxon>Bacillati</taxon>
        <taxon>Bacillota</taxon>
        <taxon>Bacilli</taxon>
        <taxon>Bacillales</taxon>
        <taxon>Paenibacillaceae</taxon>
        <taxon>Paenibacillus</taxon>
    </lineage>
</organism>
<proteinExistence type="predicted"/>
<gene>
    <name evidence="1" type="ORF">RQP52_23675</name>
</gene>
<evidence type="ECO:0008006" key="3">
    <source>
        <dbReference type="Google" id="ProtNLM"/>
    </source>
</evidence>
<dbReference type="EMBL" id="JAWCUD010000009">
    <property type="protein sequence ID" value="MDU0204089.1"/>
    <property type="molecule type" value="Genomic_DNA"/>
</dbReference>
<name>A0ABU3RIN1_9BACL</name>
<sequence length="570" mass="63457">MGKEQKSFSRKKKLVGAIASTAMIAVPFLTVPVAANVETEIPILNHDKLQTIVIPEGGKKYINLHTLYYAGREFQINNTSTLATVNQSLLRYGILEINANPLVANSPTGLATFTVTVTPYESEATFDDTFNVIIVPSSGSGTSSNFNIKNVVSVLQNFSSQYSEKSKIEELMEHIDLASPTIKKDDPYSQPGNLMPVPKMNVMPFEAFSGVDVDVNSYGESPLSFDIHQFFEDPDDESNEFNENSYLNVVFPTSGNEYIRVNNTEYGQSLTPLKASSEPVYLPVVVYDNEGGVVSGTVPILVQPSERFDLEERASITLDMRNYFNNVDDSSYIDMEIMNVSEGFGSIPSINGTHVTLSPLNGIYKFKHMKADSEQESICFVVKENYDLYENELSKSFLYENSTLEFDLNQMFPQEAGASVQYSVYHENPSVTSITYGIDLTEGNKLYFTADAHAADGVMYEEEQESNNFTIIAKDLVNHHTYVDRINIAPRNRDDSHYTIFPDKLFDWQSEGEDVTVSSTNSDLHFIIQHGCGVYVQGVNLPANTSTTVILTLENGKVVYKIPYTSYGPA</sequence>
<dbReference type="RefSeq" id="WP_315954138.1">
    <property type="nucleotide sequence ID" value="NZ_JAWCUD010000009.1"/>
</dbReference>
<reference evidence="1 2" key="1">
    <citation type="submission" date="2023-10" db="EMBL/GenBank/DDBJ databases">
        <title>Paenibacillus strain PFR10 Genome sequencing and assembly.</title>
        <authorList>
            <person name="Kim I."/>
        </authorList>
    </citation>
    <scope>NUCLEOTIDE SEQUENCE [LARGE SCALE GENOMIC DNA]</scope>
    <source>
        <strain evidence="1 2">PFR10</strain>
    </source>
</reference>